<dbReference type="CDD" id="cd04301">
    <property type="entry name" value="NAT_SF"/>
    <property type="match status" value="1"/>
</dbReference>
<dbReference type="EMBL" id="RAPN01000001">
    <property type="protein sequence ID" value="RKD92804.1"/>
    <property type="molecule type" value="Genomic_DNA"/>
</dbReference>
<dbReference type="InterPro" id="IPR000182">
    <property type="entry name" value="GNAT_dom"/>
</dbReference>
<dbReference type="SUPFAM" id="SSF55729">
    <property type="entry name" value="Acyl-CoA N-acyltransferases (Nat)"/>
    <property type="match status" value="1"/>
</dbReference>
<comment type="caution">
    <text evidence="2">The sequence shown here is derived from an EMBL/GenBank/DDBJ whole genome shotgun (WGS) entry which is preliminary data.</text>
</comment>
<dbReference type="AlphaFoldDB" id="A0A419WBK1"/>
<dbReference type="InterPro" id="IPR016181">
    <property type="entry name" value="Acyl_CoA_acyltransferase"/>
</dbReference>
<name>A0A419WBK1_9BACT</name>
<keyword evidence="3" id="KW-1185">Reference proteome</keyword>
<dbReference type="Gene3D" id="3.40.630.30">
    <property type="match status" value="1"/>
</dbReference>
<dbReference type="RefSeq" id="WP_170154578.1">
    <property type="nucleotide sequence ID" value="NZ_RAPN01000001.1"/>
</dbReference>
<reference evidence="2 3" key="1">
    <citation type="submission" date="2018-09" db="EMBL/GenBank/DDBJ databases">
        <title>Genomic Encyclopedia of Archaeal and Bacterial Type Strains, Phase II (KMG-II): from individual species to whole genera.</title>
        <authorList>
            <person name="Goeker M."/>
        </authorList>
    </citation>
    <scope>NUCLEOTIDE SEQUENCE [LARGE SCALE GENOMIC DNA]</scope>
    <source>
        <strain evidence="2 3">DSM 27148</strain>
    </source>
</reference>
<gene>
    <name evidence="2" type="ORF">BC643_3181</name>
</gene>
<proteinExistence type="predicted"/>
<evidence type="ECO:0000259" key="1">
    <source>
        <dbReference type="PROSITE" id="PS51186"/>
    </source>
</evidence>
<keyword evidence="2" id="KW-0808">Transferase</keyword>
<protein>
    <submittedName>
        <fullName evidence="2">Acetyltransferase (GNAT) family protein</fullName>
    </submittedName>
</protein>
<dbReference type="Pfam" id="PF00583">
    <property type="entry name" value="Acetyltransf_1"/>
    <property type="match status" value="1"/>
</dbReference>
<organism evidence="2 3">
    <name type="scientific">Mangrovibacterium diazotrophicum</name>
    <dbReference type="NCBI Taxonomy" id="1261403"/>
    <lineage>
        <taxon>Bacteria</taxon>
        <taxon>Pseudomonadati</taxon>
        <taxon>Bacteroidota</taxon>
        <taxon>Bacteroidia</taxon>
        <taxon>Marinilabiliales</taxon>
        <taxon>Prolixibacteraceae</taxon>
        <taxon>Mangrovibacterium</taxon>
    </lineage>
</organism>
<feature type="domain" description="N-acetyltransferase" evidence="1">
    <location>
        <begin position="9"/>
        <end position="193"/>
    </location>
</feature>
<dbReference type="PROSITE" id="PS51186">
    <property type="entry name" value="GNAT"/>
    <property type="match status" value="1"/>
</dbReference>
<dbReference type="GO" id="GO:0016747">
    <property type="term" value="F:acyltransferase activity, transferring groups other than amino-acyl groups"/>
    <property type="evidence" value="ECO:0007669"/>
    <property type="project" value="InterPro"/>
</dbReference>
<evidence type="ECO:0000313" key="3">
    <source>
        <dbReference type="Proteomes" id="UP000283387"/>
    </source>
</evidence>
<evidence type="ECO:0000313" key="2">
    <source>
        <dbReference type="EMBL" id="RKD92804.1"/>
    </source>
</evidence>
<dbReference type="Proteomes" id="UP000283387">
    <property type="component" value="Unassembled WGS sequence"/>
</dbReference>
<accession>A0A419WBK1</accession>
<sequence>MMEYHIDGYFFRPLQKETWPAFAQLFAPNGACDGCWCMWWKQNTKEYSEGRGQNNRKAMMQLVLDDTDLGLLAFSPQGEVCGWIAVAPRSNYKRLQNSRTLKPIDEQPVWSITCFFINRNFRGMGLAGKLVKAALSFVKEKGGSIVEAYPTVTEDGRVSSSSIYSGVPQVFERLGFEKVGEGGKRWIMRYYLK</sequence>